<proteinExistence type="predicted"/>
<evidence type="ECO:0000313" key="2">
    <source>
        <dbReference type="EMBL" id="KAG8082372.1"/>
    </source>
</evidence>
<keyword evidence="3" id="KW-1185">Reference proteome</keyword>
<comment type="caution">
    <text evidence="2">The sequence shown here is derived from an EMBL/GenBank/DDBJ whole genome shotgun (WGS) entry which is preliminary data.</text>
</comment>
<dbReference type="AlphaFoldDB" id="A0A8J5TBD1"/>
<organism evidence="2 3">
    <name type="scientific">Zizania palustris</name>
    <name type="common">Northern wild rice</name>
    <dbReference type="NCBI Taxonomy" id="103762"/>
    <lineage>
        <taxon>Eukaryota</taxon>
        <taxon>Viridiplantae</taxon>
        <taxon>Streptophyta</taxon>
        <taxon>Embryophyta</taxon>
        <taxon>Tracheophyta</taxon>
        <taxon>Spermatophyta</taxon>
        <taxon>Magnoliopsida</taxon>
        <taxon>Liliopsida</taxon>
        <taxon>Poales</taxon>
        <taxon>Poaceae</taxon>
        <taxon>BOP clade</taxon>
        <taxon>Oryzoideae</taxon>
        <taxon>Oryzeae</taxon>
        <taxon>Zizaniinae</taxon>
        <taxon>Zizania</taxon>
    </lineage>
</organism>
<feature type="compositionally biased region" description="Basic and acidic residues" evidence="1">
    <location>
        <begin position="57"/>
        <end position="77"/>
    </location>
</feature>
<dbReference type="EMBL" id="JAAALK010000086">
    <property type="protein sequence ID" value="KAG8082372.1"/>
    <property type="molecule type" value="Genomic_DNA"/>
</dbReference>
<accession>A0A8J5TBD1</accession>
<protein>
    <submittedName>
        <fullName evidence="2">Uncharacterized protein</fullName>
    </submittedName>
</protein>
<gene>
    <name evidence="2" type="ORF">GUJ93_ZPchr0014g46774</name>
</gene>
<feature type="region of interest" description="Disordered" evidence="1">
    <location>
        <begin position="24"/>
        <end position="77"/>
    </location>
</feature>
<evidence type="ECO:0000313" key="3">
    <source>
        <dbReference type="Proteomes" id="UP000729402"/>
    </source>
</evidence>
<dbReference type="Proteomes" id="UP000729402">
    <property type="component" value="Unassembled WGS sequence"/>
</dbReference>
<feature type="compositionally biased region" description="Low complexity" evidence="1">
    <location>
        <begin position="24"/>
        <end position="39"/>
    </location>
</feature>
<sequence>MDGGREAGAGWRGRVRRWPVVVRGRSRSVSSVGPRRVGSGFSGGGTGWSNATVVETGRMRDRRDAELVEDGTRFGGA</sequence>
<reference evidence="2" key="2">
    <citation type="submission" date="2021-02" db="EMBL/GenBank/DDBJ databases">
        <authorList>
            <person name="Kimball J.A."/>
            <person name="Haas M.W."/>
            <person name="Macchietto M."/>
            <person name="Kono T."/>
            <person name="Duquette J."/>
            <person name="Shao M."/>
        </authorList>
    </citation>
    <scope>NUCLEOTIDE SEQUENCE</scope>
    <source>
        <tissue evidence="2">Fresh leaf tissue</tissue>
    </source>
</reference>
<reference evidence="2" key="1">
    <citation type="journal article" date="2021" name="bioRxiv">
        <title>Whole Genome Assembly and Annotation of Northern Wild Rice, Zizania palustris L., Supports a Whole Genome Duplication in the Zizania Genus.</title>
        <authorList>
            <person name="Haas M."/>
            <person name="Kono T."/>
            <person name="Macchietto M."/>
            <person name="Millas R."/>
            <person name="McGilp L."/>
            <person name="Shao M."/>
            <person name="Duquette J."/>
            <person name="Hirsch C.N."/>
            <person name="Kimball J."/>
        </authorList>
    </citation>
    <scope>NUCLEOTIDE SEQUENCE</scope>
    <source>
        <tissue evidence="2">Fresh leaf tissue</tissue>
    </source>
</reference>
<name>A0A8J5TBD1_ZIZPA</name>
<evidence type="ECO:0000256" key="1">
    <source>
        <dbReference type="SAM" id="MobiDB-lite"/>
    </source>
</evidence>